<dbReference type="NCBIfam" id="TIGR02453">
    <property type="entry name" value="TIGR02453 family protein"/>
    <property type="match status" value="1"/>
</dbReference>
<dbReference type="OrthoDB" id="2537769at2759"/>
<dbReference type="PANTHER" id="PTHR36452">
    <property type="entry name" value="CHROMOSOME 12, WHOLE GENOME SHOTGUN SEQUENCE"/>
    <property type="match status" value="1"/>
</dbReference>
<feature type="compositionally biased region" description="Polar residues" evidence="1">
    <location>
        <begin position="23"/>
        <end position="48"/>
    </location>
</feature>
<dbReference type="Pfam" id="PF09365">
    <property type="entry name" value="DUF2461"/>
    <property type="match status" value="2"/>
</dbReference>
<reference evidence="2" key="1">
    <citation type="journal article" date="2020" name="Stud. Mycol.">
        <title>101 Dothideomycetes genomes: a test case for predicting lifestyles and emergence of pathogens.</title>
        <authorList>
            <person name="Haridas S."/>
            <person name="Albert R."/>
            <person name="Binder M."/>
            <person name="Bloem J."/>
            <person name="Labutti K."/>
            <person name="Salamov A."/>
            <person name="Andreopoulos B."/>
            <person name="Baker S."/>
            <person name="Barry K."/>
            <person name="Bills G."/>
            <person name="Bluhm B."/>
            <person name="Cannon C."/>
            <person name="Castanera R."/>
            <person name="Culley D."/>
            <person name="Daum C."/>
            <person name="Ezra D."/>
            <person name="Gonzalez J."/>
            <person name="Henrissat B."/>
            <person name="Kuo A."/>
            <person name="Liang C."/>
            <person name="Lipzen A."/>
            <person name="Lutzoni F."/>
            <person name="Magnuson J."/>
            <person name="Mondo S."/>
            <person name="Nolan M."/>
            <person name="Ohm R."/>
            <person name="Pangilinan J."/>
            <person name="Park H.-J."/>
            <person name="Ramirez L."/>
            <person name="Alfaro M."/>
            <person name="Sun H."/>
            <person name="Tritt A."/>
            <person name="Yoshinaga Y."/>
            <person name="Zwiers L.-H."/>
            <person name="Turgeon B."/>
            <person name="Goodwin S."/>
            <person name="Spatafora J."/>
            <person name="Crous P."/>
            <person name="Grigoriev I."/>
        </authorList>
    </citation>
    <scope>NUCLEOTIDE SEQUENCE</scope>
    <source>
        <strain evidence="2">ATCC 36951</strain>
    </source>
</reference>
<accession>A0A6A6D1K0</accession>
<name>A0A6A6D1K0_ZASCE</name>
<organism evidence="2 3">
    <name type="scientific">Zasmidium cellare ATCC 36951</name>
    <dbReference type="NCBI Taxonomy" id="1080233"/>
    <lineage>
        <taxon>Eukaryota</taxon>
        <taxon>Fungi</taxon>
        <taxon>Dikarya</taxon>
        <taxon>Ascomycota</taxon>
        <taxon>Pezizomycotina</taxon>
        <taxon>Dothideomycetes</taxon>
        <taxon>Dothideomycetidae</taxon>
        <taxon>Mycosphaerellales</taxon>
        <taxon>Mycosphaerellaceae</taxon>
        <taxon>Zasmidium</taxon>
    </lineage>
</organism>
<evidence type="ECO:0008006" key="4">
    <source>
        <dbReference type="Google" id="ProtNLM"/>
    </source>
</evidence>
<dbReference type="RefSeq" id="XP_033673209.1">
    <property type="nucleotide sequence ID" value="XM_033815415.1"/>
</dbReference>
<dbReference type="PANTHER" id="PTHR36452:SF1">
    <property type="entry name" value="DUF2461 DOMAIN-CONTAINING PROTEIN"/>
    <property type="match status" value="1"/>
</dbReference>
<protein>
    <recommendedName>
        <fullName evidence="4">DUF2461 domain-containing protein</fullName>
    </recommendedName>
</protein>
<dbReference type="AlphaFoldDB" id="A0A6A6D1K0"/>
<sequence>MARRSGRLSSGREQVAKHKRAASGSTELATTTKRPKKQQATPTKSQYFEGNGHDVADPELEDESDPPTADETASEFGDGSEASAESPGPDEDAEEDEDSDEATPRGKNSAKGAKVWKPGTKTGLGPGKQLVIKKPKAKPAGKTPYTDGTIHPNTMLFLGELKANNERSWLKMHDAEFRQAEKDWHSFVETMTQKLTIADETVPELPVKDVSPWFSAAWSRTGRKSTYAHYYIQIAPNKSWVGGGLWHPEAPYVARMRSSIDSNSRALKEALSGETIRKEFLGGVKKNDAAVVKAFVKSNNDNALKSRPKGFSADHPDLDLLRLKNYTIGRSLSDDEVVGHSGAQRIAELLSAFEPWVTFLNSVVMPDQAASDSDEEDEDEEQGSDDEEE</sequence>
<evidence type="ECO:0000313" key="3">
    <source>
        <dbReference type="Proteomes" id="UP000799537"/>
    </source>
</evidence>
<feature type="region of interest" description="Disordered" evidence="1">
    <location>
        <begin position="1"/>
        <end position="148"/>
    </location>
</feature>
<dbReference type="EMBL" id="ML993581">
    <property type="protein sequence ID" value="KAF2172320.1"/>
    <property type="molecule type" value="Genomic_DNA"/>
</dbReference>
<dbReference type="Proteomes" id="UP000799537">
    <property type="component" value="Unassembled WGS sequence"/>
</dbReference>
<feature type="compositionally biased region" description="Acidic residues" evidence="1">
    <location>
        <begin position="372"/>
        <end position="389"/>
    </location>
</feature>
<dbReference type="InterPro" id="IPR012808">
    <property type="entry name" value="CHP02453"/>
</dbReference>
<evidence type="ECO:0000313" key="2">
    <source>
        <dbReference type="EMBL" id="KAF2172320.1"/>
    </source>
</evidence>
<gene>
    <name evidence="2" type="ORF">M409DRAFT_63042</name>
</gene>
<keyword evidence="3" id="KW-1185">Reference proteome</keyword>
<dbReference type="GeneID" id="54568687"/>
<proteinExistence type="predicted"/>
<feature type="compositionally biased region" description="Acidic residues" evidence="1">
    <location>
        <begin position="88"/>
        <end position="101"/>
    </location>
</feature>
<feature type="region of interest" description="Disordered" evidence="1">
    <location>
        <begin position="364"/>
        <end position="389"/>
    </location>
</feature>
<evidence type="ECO:0000256" key="1">
    <source>
        <dbReference type="SAM" id="MobiDB-lite"/>
    </source>
</evidence>